<comment type="caution">
    <text evidence="3">The sequence shown here is derived from an EMBL/GenBank/DDBJ whole genome shotgun (WGS) entry which is preliminary data.</text>
</comment>
<dbReference type="PANTHER" id="PTHR37984:SF5">
    <property type="entry name" value="PROTEIN NYNRIN-LIKE"/>
    <property type="match status" value="1"/>
</dbReference>
<dbReference type="GO" id="GO:0003723">
    <property type="term" value="F:RNA binding"/>
    <property type="evidence" value="ECO:0007669"/>
    <property type="project" value="UniProtKB-KW"/>
</dbReference>
<dbReference type="GO" id="GO:0005634">
    <property type="term" value="C:nucleus"/>
    <property type="evidence" value="ECO:0007669"/>
    <property type="project" value="UniProtKB-ARBA"/>
</dbReference>
<evidence type="ECO:0000313" key="4">
    <source>
        <dbReference type="Proteomes" id="UP000765509"/>
    </source>
</evidence>
<dbReference type="InterPro" id="IPR036397">
    <property type="entry name" value="RNaseH_sf"/>
</dbReference>
<dbReference type="EMBL" id="AVOT02010944">
    <property type="protein sequence ID" value="MBW0491162.1"/>
    <property type="molecule type" value="Genomic_DNA"/>
</dbReference>
<accession>A0A9Q3CZI9</accession>
<protein>
    <recommendedName>
        <fullName evidence="2">Integrase catalytic domain-containing protein</fullName>
    </recommendedName>
</protein>
<organism evidence="3 4">
    <name type="scientific">Austropuccinia psidii MF-1</name>
    <dbReference type="NCBI Taxonomy" id="1389203"/>
    <lineage>
        <taxon>Eukaryota</taxon>
        <taxon>Fungi</taxon>
        <taxon>Dikarya</taxon>
        <taxon>Basidiomycota</taxon>
        <taxon>Pucciniomycotina</taxon>
        <taxon>Pucciniomycetes</taxon>
        <taxon>Pucciniales</taxon>
        <taxon>Sphaerophragmiaceae</taxon>
        <taxon>Austropuccinia</taxon>
    </lineage>
</organism>
<feature type="domain" description="Integrase catalytic" evidence="2">
    <location>
        <begin position="1"/>
        <end position="107"/>
    </location>
</feature>
<dbReference type="InterPro" id="IPR001584">
    <property type="entry name" value="Integrase_cat-core"/>
</dbReference>
<evidence type="ECO:0000256" key="1">
    <source>
        <dbReference type="ARBA" id="ARBA00022884"/>
    </source>
</evidence>
<dbReference type="InterPro" id="IPR050951">
    <property type="entry name" value="Retrovirus_Pol_polyprotein"/>
</dbReference>
<sequence length="107" mass="12404">MDTAIIICNRFISHTGLFQSIISDRDPKFTSELYTNLHKFFGKKLSFSTAFHPQTGDSEERMIQNLGDMIRRFYAYGLEFKYSDGFTHYCFALIPALELAYKTSIHS</sequence>
<keyword evidence="4" id="KW-1185">Reference proteome</keyword>
<name>A0A9Q3CZI9_9BASI</name>
<dbReference type="InterPro" id="IPR012337">
    <property type="entry name" value="RNaseH-like_sf"/>
</dbReference>
<proteinExistence type="predicted"/>
<dbReference type="Gene3D" id="3.30.420.10">
    <property type="entry name" value="Ribonuclease H-like superfamily/Ribonuclease H"/>
    <property type="match status" value="1"/>
</dbReference>
<keyword evidence="1" id="KW-0694">RNA-binding</keyword>
<evidence type="ECO:0000313" key="3">
    <source>
        <dbReference type="EMBL" id="MBW0491162.1"/>
    </source>
</evidence>
<dbReference type="Proteomes" id="UP000765509">
    <property type="component" value="Unassembled WGS sequence"/>
</dbReference>
<gene>
    <name evidence="3" type="ORF">O181_030877</name>
</gene>
<dbReference type="AlphaFoldDB" id="A0A9Q3CZI9"/>
<dbReference type="GO" id="GO:0015074">
    <property type="term" value="P:DNA integration"/>
    <property type="evidence" value="ECO:0007669"/>
    <property type="project" value="InterPro"/>
</dbReference>
<dbReference type="OrthoDB" id="2273864at2759"/>
<reference evidence="3" key="1">
    <citation type="submission" date="2021-03" db="EMBL/GenBank/DDBJ databases">
        <title>Draft genome sequence of rust myrtle Austropuccinia psidii MF-1, a brazilian biotype.</title>
        <authorList>
            <person name="Quecine M.C."/>
            <person name="Pachon D.M.R."/>
            <person name="Bonatelli M.L."/>
            <person name="Correr F.H."/>
            <person name="Franceschini L.M."/>
            <person name="Leite T.F."/>
            <person name="Margarido G.R.A."/>
            <person name="Almeida C.A."/>
            <person name="Ferrarezi J.A."/>
            <person name="Labate C.A."/>
        </authorList>
    </citation>
    <scope>NUCLEOTIDE SEQUENCE</scope>
    <source>
        <strain evidence="3">MF-1</strain>
    </source>
</reference>
<dbReference type="SUPFAM" id="SSF53098">
    <property type="entry name" value="Ribonuclease H-like"/>
    <property type="match status" value="1"/>
</dbReference>
<dbReference type="PROSITE" id="PS50994">
    <property type="entry name" value="INTEGRASE"/>
    <property type="match status" value="1"/>
</dbReference>
<evidence type="ECO:0000259" key="2">
    <source>
        <dbReference type="PROSITE" id="PS50994"/>
    </source>
</evidence>
<dbReference type="PANTHER" id="PTHR37984">
    <property type="entry name" value="PROTEIN CBG26694"/>
    <property type="match status" value="1"/>
</dbReference>